<gene>
    <name evidence="2" type="ORF">DdX_14639</name>
</gene>
<name>A0AAD4MSV3_9BILA</name>
<dbReference type="AlphaFoldDB" id="A0AAD4MSV3"/>
<evidence type="ECO:0000256" key="1">
    <source>
        <dbReference type="SAM" id="MobiDB-lite"/>
    </source>
</evidence>
<dbReference type="Proteomes" id="UP001201812">
    <property type="component" value="Unassembled WGS sequence"/>
</dbReference>
<evidence type="ECO:0000313" key="3">
    <source>
        <dbReference type="Proteomes" id="UP001201812"/>
    </source>
</evidence>
<sequence>MSYSTPPPYSSTTSNHFQPTPKLTKRPLNSGSILLEVVFDSYRSQTEMVWHFERKFALDWINDTIFDGSQLFRYLSHKPR</sequence>
<accession>A0AAD4MSV3</accession>
<reference evidence="2" key="1">
    <citation type="submission" date="2022-01" db="EMBL/GenBank/DDBJ databases">
        <title>Genome Sequence Resource for Two Populations of Ditylenchus destructor, the Migratory Endoparasitic Phytonematode.</title>
        <authorList>
            <person name="Zhang H."/>
            <person name="Lin R."/>
            <person name="Xie B."/>
        </authorList>
    </citation>
    <scope>NUCLEOTIDE SEQUENCE</scope>
    <source>
        <strain evidence="2">BazhouSP</strain>
    </source>
</reference>
<keyword evidence="3" id="KW-1185">Reference proteome</keyword>
<comment type="caution">
    <text evidence="2">The sequence shown here is derived from an EMBL/GenBank/DDBJ whole genome shotgun (WGS) entry which is preliminary data.</text>
</comment>
<organism evidence="2 3">
    <name type="scientific">Ditylenchus destructor</name>
    <dbReference type="NCBI Taxonomy" id="166010"/>
    <lineage>
        <taxon>Eukaryota</taxon>
        <taxon>Metazoa</taxon>
        <taxon>Ecdysozoa</taxon>
        <taxon>Nematoda</taxon>
        <taxon>Chromadorea</taxon>
        <taxon>Rhabditida</taxon>
        <taxon>Tylenchina</taxon>
        <taxon>Tylenchomorpha</taxon>
        <taxon>Sphaerularioidea</taxon>
        <taxon>Anguinidae</taxon>
        <taxon>Anguininae</taxon>
        <taxon>Ditylenchus</taxon>
    </lineage>
</organism>
<proteinExistence type="predicted"/>
<evidence type="ECO:0000313" key="2">
    <source>
        <dbReference type="EMBL" id="KAI1703803.1"/>
    </source>
</evidence>
<feature type="region of interest" description="Disordered" evidence="1">
    <location>
        <begin position="1"/>
        <end position="24"/>
    </location>
</feature>
<protein>
    <submittedName>
        <fullName evidence="2">Uncharacterized protein</fullName>
    </submittedName>
</protein>
<dbReference type="EMBL" id="JAKKPZ010000076">
    <property type="protein sequence ID" value="KAI1703803.1"/>
    <property type="molecule type" value="Genomic_DNA"/>
</dbReference>